<comment type="caution">
    <text evidence="2">The sequence shown here is derived from an EMBL/GenBank/DDBJ whole genome shotgun (WGS) entry which is preliminary data.</text>
</comment>
<feature type="domain" description="Endonuclease/exonuclease/phosphatase" evidence="1">
    <location>
        <begin position="39"/>
        <end position="278"/>
    </location>
</feature>
<dbReference type="PROSITE" id="PS51257">
    <property type="entry name" value="PROKAR_LIPOPROTEIN"/>
    <property type="match status" value="1"/>
</dbReference>
<dbReference type="InterPro" id="IPR050410">
    <property type="entry name" value="CCR4/nocturin_mRNA_transcr"/>
</dbReference>
<protein>
    <recommendedName>
        <fullName evidence="1">Endonuclease/exonuclease/phosphatase domain-containing protein</fullName>
    </recommendedName>
</protein>
<evidence type="ECO:0000259" key="1">
    <source>
        <dbReference type="Pfam" id="PF03372"/>
    </source>
</evidence>
<reference evidence="2" key="1">
    <citation type="submission" date="2019-03" db="EMBL/GenBank/DDBJ databases">
        <title>Single cell metagenomics reveals metabolic interactions within the superorganism composed of flagellate Streblomastix strix and complex community of Bacteroidetes bacteria on its surface.</title>
        <authorList>
            <person name="Treitli S.C."/>
            <person name="Kolisko M."/>
            <person name="Husnik F."/>
            <person name="Keeling P."/>
            <person name="Hampl V."/>
        </authorList>
    </citation>
    <scope>NUCLEOTIDE SEQUENCE</scope>
    <source>
        <strain evidence="2">STM</strain>
    </source>
</reference>
<dbReference type="EMBL" id="SNRY01000592">
    <property type="protein sequence ID" value="KAA6338724.1"/>
    <property type="molecule type" value="Genomic_DNA"/>
</dbReference>
<accession>A0A5J4RY32</accession>
<dbReference type="AlphaFoldDB" id="A0A5J4RY32"/>
<dbReference type="Pfam" id="PF03372">
    <property type="entry name" value="Exo_endo_phos"/>
    <property type="match status" value="1"/>
</dbReference>
<dbReference type="CDD" id="cd09083">
    <property type="entry name" value="EEP-1"/>
    <property type="match status" value="1"/>
</dbReference>
<dbReference type="InterPro" id="IPR036691">
    <property type="entry name" value="Endo/exonu/phosph_ase_sf"/>
</dbReference>
<evidence type="ECO:0000313" key="2">
    <source>
        <dbReference type="EMBL" id="KAA6338724.1"/>
    </source>
</evidence>
<dbReference type="GO" id="GO:0000175">
    <property type="term" value="F:3'-5'-RNA exonuclease activity"/>
    <property type="evidence" value="ECO:0007669"/>
    <property type="project" value="TreeGrafter"/>
</dbReference>
<dbReference type="InterPro" id="IPR005135">
    <property type="entry name" value="Endo/exonuclease/phosphatase"/>
</dbReference>
<organism evidence="2">
    <name type="scientific">termite gut metagenome</name>
    <dbReference type="NCBI Taxonomy" id="433724"/>
    <lineage>
        <taxon>unclassified sequences</taxon>
        <taxon>metagenomes</taxon>
        <taxon>organismal metagenomes</taxon>
    </lineage>
</organism>
<dbReference type="PANTHER" id="PTHR12121:SF36">
    <property type="entry name" value="ENDONUCLEASE_EXONUCLEASE_PHOSPHATASE DOMAIN-CONTAINING PROTEIN"/>
    <property type="match status" value="1"/>
</dbReference>
<dbReference type="Gene3D" id="3.60.10.10">
    <property type="entry name" value="Endonuclease/exonuclease/phosphatase"/>
    <property type="match status" value="1"/>
</dbReference>
<name>A0A5J4RY32_9ZZZZ</name>
<gene>
    <name evidence="2" type="ORF">EZS27_013277</name>
</gene>
<sequence>MGKKSLVFTVVLLIGLTSCNHAVRMVEYSTPAGEVKLISYNIRQSDLADKDGEYKWKNRREATATMIQKEAPSVFGLQEALLDQVHYIEKLFTQYTRIGVGRDDGREEGEIMAIFYLKEYYELMDQGTIWLSETPDIVSKGWDAQCNRTLTWIKLRETATSKEFYFFNTHFDHYGVIAREKSARLIAQKIKEIVNPEEIVVFGGDLNSAIADTIFDQLKEFLDVARDCSPVTDNKGTFNGFGSAPSSLVLDHIFCKNVKCKSFRTLVDDYGAPFISDHYPVEFIFELN</sequence>
<dbReference type="SUPFAM" id="SSF56219">
    <property type="entry name" value="DNase I-like"/>
    <property type="match status" value="1"/>
</dbReference>
<dbReference type="PANTHER" id="PTHR12121">
    <property type="entry name" value="CARBON CATABOLITE REPRESSOR PROTEIN 4"/>
    <property type="match status" value="1"/>
</dbReference>
<proteinExistence type="predicted"/>